<feature type="region of interest" description="Disordered" evidence="3">
    <location>
        <begin position="419"/>
        <end position="438"/>
    </location>
</feature>
<feature type="domain" description="Clp1 N-terminal" evidence="5">
    <location>
        <begin position="9"/>
        <end position="78"/>
    </location>
</feature>
<protein>
    <submittedName>
        <fullName evidence="7">mRNA 3'-end processing protein</fullName>
    </submittedName>
</protein>
<comment type="caution">
    <text evidence="7">The sequence shown here is derived from an EMBL/GenBank/DDBJ whole genome shotgun (WGS) entry which is preliminary data.</text>
</comment>
<dbReference type="Gene3D" id="2.40.30.330">
    <property type="entry name" value="Pre-mRNA cleavage complex subunit Clp1, C-terminal domain"/>
    <property type="match status" value="1"/>
</dbReference>
<evidence type="ECO:0000256" key="2">
    <source>
        <dbReference type="ARBA" id="ARBA00022840"/>
    </source>
</evidence>
<dbReference type="EMBL" id="JBBJCI010000146">
    <property type="protein sequence ID" value="KAK7242318.1"/>
    <property type="molecule type" value="Genomic_DNA"/>
</dbReference>
<dbReference type="InterPro" id="IPR010655">
    <property type="entry name" value="Clp1_C"/>
</dbReference>
<accession>A0ABR1G165</accession>
<dbReference type="InterPro" id="IPR038239">
    <property type="entry name" value="Clp1_N_sf"/>
</dbReference>
<dbReference type="InterPro" id="IPR032319">
    <property type="entry name" value="CLP1_P"/>
</dbReference>
<dbReference type="InterPro" id="IPR038238">
    <property type="entry name" value="Clp1_C_sf"/>
</dbReference>
<keyword evidence="8" id="KW-1185">Reference proteome</keyword>
<evidence type="ECO:0000259" key="6">
    <source>
        <dbReference type="Pfam" id="PF16575"/>
    </source>
</evidence>
<dbReference type="Proteomes" id="UP001363151">
    <property type="component" value="Unassembled WGS sequence"/>
</dbReference>
<evidence type="ECO:0000259" key="5">
    <source>
        <dbReference type="Pfam" id="PF16573"/>
    </source>
</evidence>
<proteinExistence type="predicted"/>
<dbReference type="Pfam" id="PF16575">
    <property type="entry name" value="CLP1_P"/>
    <property type="match status" value="1"/>
</dbReference>
<dbReference type="SUPFAM" id="SSF52540">
    <property type="entry name" value="P-loop containing nucleoside triphosphate hydrolases"/>
    <property type="match status" value="1"/>
</dbReference>
<dbReference type="PANTHER" id="PTHR12755">
    <property type="entry name" value="CLEAVAGE/POLYADENYLATION FACTOR IA SUBUNIT CLP1P"/>
    <property type="match status" value="1"/>
</dbReference>
<gene>
    <name evidence="7" type="primary">CLP1</name>
    <name evidence="7" type="ORF">SO694_000134131</name>
</gene>
<dbReference type="Gene3D" id="3.40.50.300">
    <property type="entry name" value="P-loop containing nucleotide triphosphate hydrolases"/>
    <property type="match status" value="1"/>
</dbReference>
<dbReference type="InterPro" id="IPR045116">
    <property type="entry name" value="Clp1/Grc3"/>
</dbReference>
<feature type="compositionally biased region" description="Low complexity" evidence="3">
    <location>
        <begin position="112"/>
        <end position="123"/>
    </location>
</feature>
<keyword evidence="2" id="KW-0067">ATP-binding</keyword>
<organism evidence="7 8">
    <name type="scientific">Aureococcus anophagefferens</name>
    <name type="common">Harmful bloom alga</name>
    <dbReference type="NCBI Taxonomy" id="44056"/>
    <lineage>
        <taxon>Eukaryota</taxon>
        <taxon>Sar</taxon>
        <taxon>Stramenopiles</taxon>
        <taxon>Ochrophyta</taxon>
        <taxon>Pelagophyceae</taxon>
        <taxon>Pelagomonadales</taxon>
        <taxon>Pelagomonadaceae</taxon>
        <taxon>Aureococcus</taxon>
    </lineage>
</organism>
<reference evidence="7 8" key="1">
    <citation type="submission" date="2024-03" db="EMBL/GenBank/DDBJ databases">
        <title>Aureococcus anophagefferens CCMP1851 and Kratosvirus quantuckense: Draft genome of a second virus-susceptible host strain in the model system.</title>
        <authorList>
            <person name="Chase E."/>
            <person name="Truchon A.R."/>
            <person name="Schepens W."/>
            <person name="Wilhelm S.W."/>
        </authorList>
    </citation>
    <scope>NUCLEOTIDE SEQUENCE [LARGE SCALE GENOMIC DNA]</scope>
    <source>
        <strain evidence="7 8">CCMP1851</strain>
    </source>
</reference>
<evidence type="ECO:0000256" key="1">
    <source>
        <dbReference type="ARBA" id="ARBA00022741"/>
    </source>
</evidence>
<dbReference type="Pfam" id="PF06807">
    <property type="entry name" value="Clp1"/>
    <property type="match status" value="1"/>
</dbReference>
<name>A0ABR1G165_AURAN</name>
<feature type="region of interest" description="Disordered" evidence="3">
    <location>
        <begin position="92"/>
        <end position="133"/>
    </location>
</feature>
<evidence type="ECO:0000256" key="3">
    <source>
        <dbReference type="SAM" id="MobiDB-lite"/>
    </source>
</evidence>
<dbReference type="InterPro" id="IPR027417">
    <property type="entry name" value="P-loop_NTPase"/>
</dbReference>
<dbReference type="Pfam" id="PF16573">
    <property type="entry name" value="CLP1_N"/>
    <property type="match status" value="1"/>
</dbReference>
<dbReference type="InterPro" id="IPR032324">
    <property type="entry name" value="Clp1_N"/>
</dbReference>
<evidence type="ECO:0000313" key="7">
    <source>
        <dbReference type="EMBL" id="KAK7242318.1"/>
    </source>
</evidence>
<feature type="domain" description="Clp1 P-loop" evidence="6">
    <location>
        <begin position="138"/>
        <end position="328"/>
    </location>
</feature>
<sequence>MAATKQTWTLEGESELRLEVDFDAVVVVVLKQGLCEVLGVELAAGREYAFAGAKVALYSWHGCQLETRGECASVYQTGPGETTAAAAQRAQLPRRGATTKARAPWRERARAGARGVRPGAGAARRGRDCRGPRVMVVGPSDSGKSTLAATLLGYAARLGREPTFVELDPALGDCGAPPGAVAAARVTRETLSVDEGFGSLDCAPLSYWFGYEAPREHPDLYARVVDELAVAVAEKLDGDRSANVAGLVVATSSWVDGDGFASLLRVASAFAVDAVLVLAHDRLFADLRQALPPSVAVAKLPRSGGVVQRDVVHRRRAKHRKIHEYFYGPQSHARSLLAKKDDDAALDKLLEATAPPLAPATHELPFRAVRVFKVLAGSTGDDSMLPVGQGSMLEPLQVVAVTVSPVLVHNVLAVCHPARDGDDAGDDDEHDDAAADAATSPHQHLLGCAAAGFVVVTNVNVEAQTITLLGPCSGDLPSRNLLLGKLEWMESNIA</sequence>
<feature type="domain" description="Clp1 C-terminal" evidence="4">
    <location>
        <begin position="357"/>
        <end position="490"/>
    </location>
</feature>
<evidence type="ECO:0000259" key="4">
    <source>
        <dbReference type="Pfam" id="PF06807"/>
    </source>
</evidence>
<dbReference type="PANTHER" id="PTHR12755:SF6">
    <property type="entry name" value="POLYRIBONUCLEOTIDE 5'-HYDROXYL-KINASE CLP1"/>
    <property type="match status" value="1"/>
</dbReference>
<keyword evidence="1" id="KW-0547">Nucleotide-binding</keyword>
<evidence type="ECO:0000313" key="8">
    <source>
        <dbReference type="Proteomes" id="UP001363151"/>
    </source>
</evidence>
<dbReference type="Gene3D" id="2.60.120.1030">
    <property type="entry name" value="Clp1, DNA binding domain"/>
    <property type="match status" value="1"/>
</dbReference>